<dbReference type="AlphaFoldDB" id="A0A1G2NCY6"/>
<evidence type="ECO:0000313" key="4">
    <source>
        <dbReference type="Proteomes" id="UP000177797"/>
    </source>
</evidence>
<dbReference type="SUPFAM" id="SSF52980">
    <property type="entry name" value="Restriction endonuclease-like"/>
    <property type="match status" value="1"/>
</dbReference>
<gene>
    <name evidence="3" type="ORF">A2938_02765</name>
</gene>
<dbReference type="Proteomes" id="UP000177797">
    <property type="component" value="Unassembled WGS sequence"/>
</dbReference>
<organism evidence="3 4">
    <name type="scientific">Candidatus Taylorbacteria bacterium RIFCSPLOWO2_01_FULL_48_100</name>
    <dbReference type="NCBI Taxonomy" id="1802322"/>
    <lineage>
        <taxon>Bacteria</taxon>
        <taxon>Candidatus Tayloriibacteriota</taxon>
    </lineage>
</organism>
<proteinExistence type="inferred from homology"/>
<dbReference type="Gene3D" id="3.40.1350.10">
    <property type="match status" value="1"/>
</dbReference>
<protein>
    <recommendedName>
        <fullName evidence="2">UPF0102 protein A2938_02765</fullName>
    </recommendedName>
</protein>
<dbReference type="PANTHER" id="PTHR34039">
    <property type="entry name" value="UPF0102 PROTEIN YRAN"/>
    <property type="match status" value="1"/>
</dbReference>
<dbReference type="Pfam" id="PF02021">
    <property type="entry name" value="UPF0102"/>
    <property type="match status" value="1"/>
</dbReference>
<evidence type="ECO:0000256" key="1">
    <source>
        <dbReference type="ARBA" id="ARBA00006738"/>
    </source>
</evidence>
<name>A0A1G2NCY6_9BACT</name>
<dbReference type="InterPro" id="IPR011335">
    <property type="entry name" value="Restrct_endonuc-II-like"/>
</dbReference>
<evidence type="ECO:0000313" key="3">
    <source>
        <dbReference type="EMBL" id="OHA33920.1"/>
    </source>
</evidence>
<evidence type="ECO:0000256" key="2">
    <source>
        <dbReference type="HAMAP-Rule" id="MF_00048"/>
    </source>
</evidence>
<dbReference type="EMBL" id="MHSA01000021">
    <property type="protein sequence ID" value="OHA33920.1"/>
    <property type="molecule type" value="Genomic_DNA"/>
</dbReference>
<accession>A0A1G2NCY6</accession>
<dbReference type="PANTHER" id="PTHR34039:SF1">
    <property type="entry name" value="UPF0102 PROTEIN YRAN"/>
    <property type="match status" value="1"/>
</dbReference>
<sequence>MPRGKTGHLRVGKVGEEVAAKYLTQNGFEIKERNYSKKWGELDIVALKDKKLHFVEVKTVSWDSSGEEAGRRVSEYRPEDNMHPQKLKRLARVTESYLASKQRAQGMPWQFDVAAVFLDIEERRAKVKMLWDLILPAR</sequence>
<dbReference type="GO" id="GO:0003676">
    <property type="term" value="F:nucleic acid binding"/>
    <property type="evidence" value="ECO:0007669"/>
    <property type="project" value="InterPro"/>
</dbReference>
<dbReference type="HAMAP" id="MF_00048">
    <property type="entry name" value="UPF0102"/>
    <property type="match status" value="1"/>
</dbReference>
<dbReference type="InterPro" id="IPR003509">
    <property type="entry name" value="UPF0102_YraN-like"/>
</dbReference>
<comment type="caution">
    <text evidence="3">The sequence shown here is derived from an EMBL/GenBank/DDBJ whole genome shotgun (WGS) entry which is preliminary data.</text>
</comment>
<dbReference type="InterPro" id="IPR011856">
    <property type="entry name" value="tRNA_endonuc-like_dom_sf"/>
</dbReference>
<reference evidence="3 4" key="1">
    <citation type="journal article" date="2016" name="Nat. Commun.">
        <title>Thousands of microbial genomes shed light on interconnected biogeochemical processes in an aquifer system.</title>
        <authorList>
            <person name="Anantharaman K."/>
            <person name="Brown C.T."/>
            <person name="Hug L.A."/>
            <person name="Sharon I."/>
            <person name="Castelle C.J."/>
            <person name="Probst A.J."/>
            <person name="Thomas B.C."/>
            <person name="Singh A."/>
            <person name="Wilkins M.J."/>
            <person name="Karaoz U."/>
            <person name="Brodie E.L."/>
            <person name="Williams K.H."/>
            <person name="Hubbard S.S."/>
            <person name="Banfield J.F."/>
        </authorList>
    </citation>
    <scope>NUCLEOTIDE SEQUENCE [LARGE SCALE GENOMIC DNA]</scope>
</reference>
<comment type="similarity">
    <text evidence="1 2">Belongs to the UPF0102 family.</text>
</comment>